<dbReference type="GO" id="GO:0000785">
    <property type="term" value="C:chromatin"/>
    <property type="evidence" value="ECO:0007669"/>
    <property type="project" value="TreeGrafter"/>
</dbReference>
<dbReference type="Gene3D" id="3.40.630.30">
    <property type="match status" value="1"/>
</dbReference>
<dbReference type="PANTHER" id="PTHR45884:SF2">
    <property type="entry name" value="N-ACETYLTRANSFERASE ECO"/>
    <property type="match status" value="1"/>
</dbReference>
<dbReference type="PANTHER" id="PTHR45884">
    <property type="entry name" value="N-ACETYLTRANSFERASE ECO"/>
    <property type="match status" value="1"/>
</dbReference>
<protein>
    <recommendedName>
        <fullName evidence="11">N-acetyltransferase domain-containing protein</fullName>
    </recommendedName>
</protein>
<keyword evidence="4" id="KW-0479">Metal-binding</keyword>
<reference evidence="12 13" key="1">
    <citation type="journal article" date="2017" name="Mycologia">
        <title>Bifiguratus adelaidae, gen. et sp. nov., a new member of Mucoromycotina in endophytic and soil-dwelling habitats.</title>
        <authorList>
            <person name="Torres-Cruz T.J."/>
            <person name="Billingsley Tobias T.L."/>
            <person name="Almatruk M."/>
            <person name="Hesse C."/>
            <person name="Kuske C.R."/>
            <person name="Desiro A."/>
            <person name="Benucci G.M."/>
            <person name="Bonito G."/>
            <person name="Stajich J.E."/>
            <person name="Dunlap C."/>
            <person name="Arnold A.E."/>
            <person name="Porras-Alfaro A."/>
        </authorList>
    </citation>
    <scope>NUCLEOTIDE SEQUENCE [LARGE SCALE GENOMIC DNA]</scope>
    <source>
        <strain evidence="12 13">AZ0501</strain>
    </source>
</reference>
<comment type="similarity">
    <text evidence="2">Belongs to the acetyltransferase family. ECO subfamily.</text>
</comment>
<dbReference type="EMBL" id="MVBO01000030">
    <property type="protein sequence ID" value="OZJ04792.1"/>
    <property type="molecule type" value="Genomic_DNA"/>
</dbReference>
<evidence type="ECO:0000256" key="3">
    <source>
        <dbReference type="ARBA" id="ARBA00022679"/>
    </source>
</evidence>
<feature type="domain" description="N-acetyltransferase" evidence="11">
    <location>
        <begin position="307"/>
        <end position="441"/>
    </location>
</feature>
<feature type="compositionally biased region" description="Polar residues" evidence="10">
    <location>
        <begin position="14"/>
        <end position="23"/>
    </location>
</feature>
<dbReference type="GO" id="GO:0005634">
    <property type="term" value="C:nucleus"/>
    <property type="evidence" value="ECO:0007669"/>
    <property type="project" value="UniProtKB-SubCell"/>
</dbReference>
<organism evidence="12 13">
    <name type="scientific">Bifiguratus adelaidae</name>
    <dbReference type="NCBI Taxonomy" id="1938954"/>
    <lineage>
        <taxon>Eukaryota</taxon>
        <taxon>Fungi</taxon>
        <taxon>Fungi incertae sedis</taxon>
        <taxon>Mucoromycota</taxon>
        <taxon>Mucoromycotina</taxon>
        <taxon>Endogonomycetes</taxon>
        <taxon>Endogonales</taxon>
        <taxon>Endogonales incertae sedis</taxon>
        <taxon>Bifiguratus</taxon>
    </lineage>
</organism>
<evidence type="ECO:0000256" key="4">
    <source>
        <dbReference type="ARBA" id="ARBA00022723"/>
    </source>
</evidence>
<evidence type="ECO:0000256" key="8">
    <source>
        <dbReference type="ARBA" id="ARBA00023306"/>
    </source>
</evidence>
<keyword evidence="8" id="KW-0131">Cell cycle</keyword>
<evidence type="ECO:0000256" key="7">
    <source>
        <dbReference type="ARBA" id="ARBA00023242"/>
    </source>
</evidence>
<evidence type="ECO:0000256" key="1">
    <source>
        <dbReference type="ARBA" id="ARBA00004123"/>
    </source>
</evidence>
<keyword evidence="5" id="KW-0863">Zinc-finger</keyword>
<dbReference type="Pfam" id="PF13878">
    <property type="entry name" value="zf-C2H2_3"/>
    <property type="match status" value="1"/>
</dbReference>
<feature type="compositionally biased region" description="Low complexity" evidence="10">
    <location>
        <begin position="39"/>
        <end position="64"/>
    </location>
</feature>
<feature type="region of interest" description="Disordered" evidence="10">
    <location>
        <begin position="133"/>
        <end position="168"/>
    </location>
</feature>
<dbReference type="Proteomes" id="UP000242875">
    <property type="component" value="Unassembled WGS sequence"/>
</dbReference>
<comment type="subcellular location">
    <subcellularLocation>
        <location evidence="1">Nucleus</location>
    </subcellularLocation>
</comment>
<evidence type="ECO:0000313" key="13">
    <source>
        <dbReference type="Proteomes" id="UP000242875"/>
    </source>
</evidence>
<comment type="caution">
    <text evidence="12">The sequence shown here is derived from an EMBL/GenBank/DDBJ whole genome shotgun (WGS) entry which is preliminary data.</text>
</comment>
<keyword evidence="6" id="KW-0862">Zinc</keyword>
<dbReference type="InterPro" id="IPR028005">
    <property type="entry name" value="AcTrfase_ESCO_Znf_dom"/>
</dbReference>
<dbReference type="PROSITE" id="PS51186">
    <property type="entry name" value="GNAT"/>
    <property type="match status" value="1"/>
</dbReference>
<name>A0A261Y2H8_9FUNG</name>
<dbReference type="InterPro" id="IPR028009">
    <property type="entry name" value="ESCO_Acetyltransf_dom"/>
</dbReference>
<sequence>MGKIASRENMMVLGTTQRVSRTYGSKRARIRSDGDQEGSTSLTAIASAATLSTANENSSATASLDAFLNKDKGEKEPLSRPKRDQNVGKSSKQLPLSSFFTPQSSIGTVTSPASRRKSSPAYFTHVSDDDFKATRSNDAHSSPSSTASSTRKRKRLSDLFPISSKQPKKTTPRYEQLYLDLGQKNLFSYTCPECRMSYARGRIEDDALHERYHKASIGGIDYSGYKDEDIVDRLEDADERYIVQITGRSSAFMRKKAGGRLFKGTSNVLQAKEVLSVVNLELGSIDFTDQDLVDCKTLLCVSAKRKKVIGCVLLERIDIAYRLVSAQEQDENEPLSLQSKALTSTKIINVDGGAVFCSDRPQRAICGISRIWVSRKYRGQGIGRRLLKAASAYFIFGYRIPPDEMAFSQPTADGRKLAESFTRRKDFLVYSEHKKFIRYSC</sequence>
<proteinExistence type="inferred from homology"/>
<keyword evidence="13" id="KW-1185">Reference proteome</keyword>
<dbReference type="OrthoDB" id="428854at2759"/>
<dbReference type="CDD" id="cd04301">
    <property type="entry name" value="NAT_SF"/>
    <property type="match status" value="1"/>
</dbReference>
<feature type="compositionally biased region" description="Basic and acidic residues" evidence="10">
    <location>
        <begin position="68"/>
        <end position="86"/>
    </location>
</feature>
<dbReference type="GO" id="GO:0008270">
    <property type="term" value="F:zinc ion binding"/>
    <property type="evidence" value="ECO:0007669"/>
    <property type="project" value="UniProtKB-KW"/>
</dbReference>
<evidence type="ECO:0000313" key="12">
    <source>
        <dbReference type="EMBL" id="OZJ04792.1"/>
    </source>
</evidence>
<dbReference type="InterPro" id="IPR016181">
    <property type="entry name" value="Acyl_CoA_acyltransferase"/>
</dbReference>
<evidence type="ECO:0000256" key="9">
    <source>
        <dbReference type="ARBA" id="ARBA00023315"/>
    </source>
</evidence>
<feature type="region of interest" description="Disordered" evidence="10">
    <location>
        <begin position="1"/>
        <end position="121"/>
    </location>
</feature>
<accession>A0A261Y2H8</accession>
<evidence type="ECO:0000259" key="11">
    <source>
        <dbReference type="PROSITE" id="PS51186"/>
    </source>
</evidence>
<dbReference type="InterPro" id="IPR000182">
    <property type="entry name" value="GNAT_dom"/>
</dbReference>
<dbReference type="Pfam" id="PF13880">
    <property type="entry name" value="Acetyltransf_13"/>
    <property type="match status" value="1"/>
</dbReference>
<evidence type="ECO:0000256" key="10">
    <source>
        <dbReference type="SAM" id="MobiDB-lite"/>
    </source>
</evidence>
<dbReference type="GO" id="GO:0061733">
    <property type="term" value="F:protein-lysine-acetyltransferase activity"/>
    <property type="evidence" value="ECO:0007669"/>
    <property type="project" value="TreeGrafter"/>
</dbReference>
<gene>
    <name evidence="12" type="ORF">BZG36_01873</name>
</gene>
<dbReference type="AlphaFoldDB" id="A0A261Y2H8"/>
<evidence type="ECO:0000256" key="6">
    <source>
        <dbReference type="ARBA" id="ARBA00022833"/>
    </source>
</evidence>
<evidence type="ECO:0000256" key="2">
    <source>
        <dbReference type="ARBA" id="ARBA00005816"/>
    </source>
</evidence>
<evidence type="ECO:0000256" key="5">
    <source>
        <dbReference type="ARBA" id="ARBA00022771"/>
    </source>
</evidence>
<dbReference type="GO" id="GO:0007064">
    <property type="term" value="P:mitotic sister chromatid cohesion"/>
    <property type="evidence" value="ECO:0007669"/>
    <property type="project" value="TreeGrafter"/>
</dbReference>
<feature type="compositionally biased region" description="Polar residues" evidence="10">
    <location>
        <begin position="87"/>
        <end position="113"/>
    </location>
</feature>
<keyword evidence="7" id="KW-0539">Nucleus</keyword>
<dbReference type="SUPFAM" id="SSF55729">
    <property type="entry name" value="Acyl-CoA N-acyltransferases (Nat)"/>
    <property type="match status" value="1"/>
</dbReference>
<keyword evidence="9" id="KW-0012">Acyltransferase</keyword>
<keyword evidence="3" id="KW-0808">Transferase</keyword>